<accession>A0A559JIH9</accession>
<comment type="caution">
    <text evidence="1">The sequence shown here is derived from an EMBL/GenBank/DDBJ whole genome shotgun (WGS) entry which is preliminary data.</text>
</comment>
<name>A0A559JIH9_9BACL</name>
<keyword evidence="2" id="KW-1185">Reference proteome</keyword>
<proteinExistence type="predicted"/>
<evidence type="ECO:0000313" key="1">
    <source>
        <dbReference type="EMBL" id="TVX99679.1"/>
    </source>
</evidence>
<organism evidence="1 2">
    <name type="scientific">Cohnella terricola</name>
    <dbReference type="NCBI Taxonomy" id="1289167"/>
    <lineage>
        <taxon>Bacteria</taxon>
        <taxon>Bacillati</taxon>
        <taxon>Bacillota</taxon>
        <taxon>Bacilli</taxon>
        <taxon>Bacillales</taxon>
        <taxon>Paenibacillaceae</taxon>
        <taxon>Cohnella</taxon>
    </lineage>
</organism>
<dbReference type="Pfam" id="PF11588">
    <property type="entry name" value="DUF3243"/>
    <property type="match status" value="1"/>
</dbReference>
<dbReference type="Gene3D" id="1.10.760.20">
    <property type="entry name" value="Protein of unknown function DUF3243"/>
    <property type="match status" value="1"/>
</dbReference>
<dbReference type="Proteomes" id="UP000316330">
    <property type="component" value="Unassembled WGS sequence"/>
</dbReference>
<dbReference type="InterPro" id="IPR038292">
    <property type="entry name" value="YmfJ/YflH_sf"/>
</dbReference>
<dbReference type="RefSeq" id="WP_144701697.1">
    <property type="nucleotide sequence ID" value="NZ_VNJJ01000006.1"/>
</dbReference>
<gene>
    <name evidence="1" type="ORF">FPZ45_12020</name>
</gene>
<dbReference type="EMBL" id="VNJJ01000006">
    <property type="protein sequence ID" value="TVX99679.1"/>
    <property type="molecule type" value="Genomic_DNA"/>
</dbReference>
<evidence type="ECO:0000313" key="2">
    <source>
        <dbReference type="Proteomes" id="UP000316330"/>
    </source>
</evidence>
<dbReference type="AlphaFoldDB" id="A0A559JIH9"/>
<dbReference type="OrthoDB" id="2418090at2"/>
<protein>
    <submittedName>
        <fullName evidence="1">DUF3243 domain-containing protein</fullName>
    </submittedName>
</protein>
<sequence>MAEHNHVVDKDGDIDPDKVGDAIARIEPAERERILRNFDEFKGYLHRRIRMAENIGLSEEQMAIIAQKVADYLAGHEEPRNSEELLLQELWKIGTEDERHMLAHMLVRLAQEKQTH</sequence>
<reference evidence="1 2" key="1">
    <citation type="submission" date="2019-07" db="EMBL/GenBank/DDBJ databases">
        <authorList>
            <person name="Kim J."/>
        </authorList>
    </citation>
    <scope>NUCLEOTIDE SEQUENCE [LARGE SCALE GENOMIC DNA]</scope>
    <source>
        <strain evidence="1 2">G13</strain>
    </source>
</reference>
<dbReference type="InterPro" id="IPR021637">
    <property type="entry name" value="DUF3243"/>
</dbReference>